<organism evidence="9 10">
    <name type="scientific">Aspergillus bertholletiae</name>
    <dbReference type="NCBI Taxonomy" id="1226010"/>
    <lineage>
        <taxon>Eukaryota</taxon>
        <taxon>Fungi</taxon>
        <taxon>Dikarya</taxon>
        <taxon>Ascomycota</taxon>
        <taxon>Pezizomycotina</taxon>
        <taxon>Eurotiomycetes</taxon>
        <taxon>Eurotiomycetidae</taxon>
        <taxon>Eurotiales</taxon>
        <taxon>Aspergillaceae</taxon>
        <taxon>Aspergillus</taxon>
        <taxon>Aspergillus subgen. Circumdati</taxon>
    </lineage>
</organism>
<dbReference type="Pfam" id="PF00296">
    <property type="entry name" value="Bac_luciferase"/>
    <property type="match status" value="1"/>
</dbReference>
<feature type="compositionally biased region" description="Polar residues" evidence="5">
    <location>
        <begin position="327"/>
        <end position="344"/>
    </location>
</feature>
<dbReference type="Gene3D" id="2.160.20.10">
    <property type="entry name" value="Single-stranded right-handed beta-helix, Pectin lyase-like"/>
    <property type="match status" value="1"/>
</dbReference>
<feature type="signal peptide" evidence="6">
    <location>
        <begin position="1"/>
        <end position="18"/>
    </location>
</feature>
<dbReference type="Pfam" id="PF22842">
    <property type="entry name" value="Pel9A-like_beta_helix"/>
    <property type="match status" value="1"/>
</dbReference>
<dbReference type="GO" id="GO:0005576">
    <property type="term" value="C:extracellular region"/>
    <property type="evidence" value="ECO:0007669"/>
    <property type="project" value="UniProtKB-SubCell"/>
</dbReference>
<evidence type="ECO:0000313" key="10">
    <source>
        <dbReference type="Proteomes" id="UP000326198"/>
    </source>
</evidence>
<evidence type="ECO:0000259" key="7">
    <source>
        <dbReference type="Pfam" id="PF00296"/>
    </source>
</evidence>
<gene>
    <name evidence="9" type="ORF">BDV26DRAFT_302053</name>
</gene>
<comment type="subcellular location">
    <subcellularLocation>
        <location evidence="1">Secreted</location>
    </subcellularLocation>
</comment>
<dbReference type="NCBIfam" id="TIGR03860">
    <property type="entry name" value="FMN_nitrolo"/>
    <property type="match status" value="1"/>
</dbReference>
<dbReference type="PANTHER" id="PTHR30011">
    <property type="entry name" value="ALKANESULFONATE MONOOXYGENASE-RELATED"/>
    <property type="match status" value="1"/>
</dbReference>
<evidence type="ECO:0000313" key="9">
    <source>
        <dbReference type="EMBL" id="KAE8372332.1"/>
    </source>
</evidence>
<dbReference type="Proteomes" id="UP000326198">
    <property type="component" value="Unassembled WGS sequence"/>
</dbReference>
<dbReference type="InterPro" id="IPR036661">
    <property type="entry name" value="Luciferase-like_sf"/>
</dbReference>
<evidence type="ECO:0000256" key="2">
    <source>
        <dbReference type="ARBA" id="ARBA00022525"/>
    </source>
</evidence>
<keyword evidence="10" id="KW-1185">Reference proteome</keyword>
<evidence type="ECO:0000256" key="5">
    <source>
        <dbReference type="SAM" id="MobiDB-lite"/>
    </source>
</evidence>
<dbReference type="InterPro" id="IPR011251">
    <property type="entry name" value="Luciferase-like_dom"/>
</dbReference>
<feature type="domain" description="Luciferase-like" evidence="7">
    <location>
        <begin position="435"/>
        <end position="741"/>
    </location>
</feature>
<reference evidence="9 10" key="1">
    <citation type="submission" date="2019-04" db="EMBL/GenBank/DDBJ databases">
        <title>Friends and foes A comparative genomics studyof 23 Aspergillus species from section Flavi.</title>
        <authorList>
            <consortium name="DOE Joint Genome Institute"/>
            <person name="Kjaerbolling I."/>
            <person name="Vesth T."/>
            <person name="Frisvad J.C."/>
            <person name="Nybo J.L."/>
            <person name="Theobald S."/>
            <person name="Kildgaard S."/>
            <person name="Isbrandt T."/>
            <person name="Kuo A."/>
            <person name="Sato A."/>
            <person name="Lyhne E.K."/>
            <person name="Kogle M.E."/>
            <person name="Wiebenga A."/>
            <person name="Kun R.S."/>
            <person name="Lubbers R.J."/>
            <person name="Makela M.R."/>
            <person name="Barry K."/>
            <person name="Chovatia M."/>
            <person name="Clum A."/>
            <person name="Daum C."/>
            <person name="Haridas S."/>
            <person name="He G."/>
            <person name="LaButti K."/>
            <person name="Lipzen A."/>
            <person name="Mondo S."/>
            <person name="Riley R."/>
            <person name="Salamov A."/>
            <person name="Simmons B.A."/>
            <person name="Magnuson J.K."/>
            <person name="Henrissat B."/>
            <person name="Mortensen U.H."/>
            <person name="Larsen T.O."/>
            <person name="Devries R.P."/>
            <person name="Grigoriev I.V."/>
            <person name="Machida M."/>
            <person name="Baker S.E."/>
            <person name="Andersen M.R."/>
        </authorList>
    </citation>
    <scope>NUCLEOTIDE SEQUENCE [LARGE SCALE GENOMIC DNA]</scope>
    <source>
        <strain evidence="9 10">IBT 29228</strain>
    </source>
</reference>
<proteinExistence type="inferred from homology"/>
<protein>
    <submittedName>
        <fullName evidence="9">Luciferase-like domain-containing protein</fullName>
    </submittedName>
</protein>
<dbReference type="InterPro" id="IPR051260">
    <property type="entry name" value="Diverse_substr_monoxygenases"/>
</dbReference>
<dbReference type="PANTHER" id="PTHR30011:SF41">
    <property type="entry name" value="XENOBIOTIC COMPOUND MONOOXYGENASE, DSZA FAMILY (AFU_ORTHOLOGUE AFUA_3G15040)"/>
    <property type="match status" value="1"/>
</dbReference>
<dbReference type="InterPro" id="IPR053868">
    <property type="entry name" value="Pel9A-like_beta_helix"/>
</dbReference>
<dbReference type="OrthoDB" id="5561043at2759"/>
<dbReference type="InterPro" id="IPR011050">
    <property type="entry name" value="Pectin_lyase_fold/virulence"/>
</dbReference>
<sequence>MRYNIVHALTAVVPLCAAADIYVSPSGSDTAAGTIDAPLLSIQSAVDKAAAGTTIYLREGTYSPTTNIQIKKSGTASAPYVLRAYDGEKVTIDGEELPGTPAELNGSLANKDRGILHIQDAEYWEFYDLELINGPYGVYARDSSNNHYERIVTRENYETGFQLEGASSNNSVYYLDSYLNRDPRKNGESADGFACKEGSGEGNVLRGARLWNNVDDGLDLWEFKSAVTIEDTISFGNGYNRWGFSPFEGDGNGYKLGGGDDADIGPANHVVTNCIAFGNSKDGFTDNSQPGDFTLTRNTAWNNAKVGFKFGTAVATLSKNIAAANGESPTSLSDEQISKGNSWDGSESWGNSSFVSVDATLVRGARNTDGTIDPSDFLLPKSGEEIGATTACQGTSDLEQLETKMTKSTERKSWILNAFAMFSPGHLSPGLWKHPQDRAGDFLDLSYWIELAKILEKGKFHGLFLADHLGIYDVYKGPGNREPALLSGAQFPIGDPFLLISAMASVTTSLSFGITASTTYETSPYALARKFSTLDHLTDGRVGWNIVTSFLDSAAKAYGMDEQIPHDERYARADEYMELTYKLWEGTWRDGAVVKDPKTGIYSDPSQVRALEHQGKYFKSTASSQLPASRQRTPLLFQAGASSAGKRFAAKHSEVMFLPGLEPEKTRAVVDDMRYDALTNSRKQLADVGRPTDSIKFIAGILVIVDETDEKAQAKYEEYLAQSDLEGVATLFGGWTNNDLSKFDDDEDFSFTAVGGIQSLISSWSKTVPNSNGLKWTKRRVLQELALGGAHPRAIGSPSTVADILQRWVDVAGVDGFNFSYAVSPGTFEDMIEYLFPELKRRGVIWDDYEVKGGSARENYFQDGLGSRLREGHPGSEYTWN</sequence>
<feature type="domain" description="Pel9A-like right handed beta-helix region" evidence="8">
    <location>
        <begin position="142"/>
        <end position="304"/>
    </location>
</feature>
<feature type="chain" id="PRO_5024823313" evidence="6">
    <location>
        <begin position="19"/>
        <end position="881"/>
    </location>
</feature>
<keyword evidence="3 6" id="KW-0732">Signal</keyword>
<evidence type="ECO:0000256" key="1">
    <source>
        <dbReference type="ARBA" id="ARBA00004613"/>
    </source>
</evidence>
<dbReference type="SUPFAM" id="SSF51126">
    <property type="entry name" value="Pectin lyase-like"/>
    <property type="match status" value="1"/>
</dbReference>
<dbReference type="AlphaFoldDB" id="A0A5N7AR54"/>
<evidence type="ECO:0000256" key="4">
    <source>
        <dbReference type="ARBA" id="ARBA00033748"/>
    </source>
</evidence>
<feature type="region of interest" description="Disordered" evidence="5">
    <location>
        <begin position="325"/>
        <end position="344"/>
    </location>
</feature>
<dbReference type="GO" id="GO:0016705">
    <property type="term" value="F:oxidoreductase activity, acting on paired donors, with incorporation or reduction of molecular oxygen"/>
    <property type="evidence" value="ECO:0007669"/>
    <property type="project" value="InterPro"/>
</dbReference>
<dbReference type="SUPFAM" id="SSF51679">
    <property type="entry name" value="Bacterial luciferase-like"/>
    <property type="match status" value="1"/>
</dbReference>
<evidence type="ECO:0000256" key="6">
    <source>
        <dbReference type="SAM" id="SignalP"/>
    </source>
</evidence>
<evidence type="ECO:0000259" key="8">
    <source>
        <dbReference type="Pfam" id="PF22842"/>
    </source>
</evidence>
<name>A0A5N7AR54_9EURO</name>
<dbReference type="InterPro" id="IPR016215">
    <property type="entry name" value="NTA_MOA"/>
</dbReference>
<keyword evidence="2" id="KW-0964">Secreted</keyword>
<comment type="similarity">
    <text evidence="4">Belongs to the NtaA/SnaA/DszA monooxygenase family.</text>
</comment>
<dbReference type="GO" id="GO:0004497">
    <property type="term" value="F:monooxygenase activity"/>
    <property type="evidence" value="ECO:0007669"/>
    <property type="project" value="InterPro"/>
</dbReference>
<dbReference type="Gene3D" id="3.20.20.30">
    <property type="entry name" value="Luciferase-like domain"/>
    <property type="match status" value="1"/>
</dbReference>
<dbReference type="InterPro" id="IPR012334">
    <property type="entry name" value="Pectin_lyas_fold"/>
</dbReference>
<accession>A0A5N7AR54</accession>
<evidence type="ECO:0000256" key="3">
    <source>
        <dbReference type="ARBA" id="ARBA00022729"/>
    </source>
</evidence>
<dbReference type="EMBL" id="ML736364">
    <property type="protein sequence ID" value="KAE8372332.1"/>
    <property type="molecule type" value="Genomic_DNA"/>
</dbReference>